<reference evidence="2 3" key="1">
    <citation type="submission" date="2016-10" db="EMBL/GenBank/DDBJ databases">
        <title>Proteomics and genomics reveal pathogen-plant mechanisms compatible with a hemibiotrophic lifestyle of Diplodia corticola.</title>
        <authorList>
            <person name="Fernandes I."/>
            <person name="De Jonge R."/>
            <person name="Van De Peer Y."/>
            <person name="Devreese B."/>
            <person name="Alves A."/>
            <person name="Esteves A.C."/>
        </authorList>
    </citation>
    <scope>NUCLEOTIDE SEQUENCE [LARGE SCALE GENOMIC DNA]</scope>
    <source>
        <strain evidence="2 3">CBS 112549</strain>
    </source>
</reference>
<protein>
    <submittedName>
        <fullName evidence="2">Exo-beta-protein</fullName>
    </submittedName>
</protein>
<organism evidence="2 3">
    <name type="scientific">Diplodia corticola</name>
    <dbReference type="NCBI Taxonomy" id="236234"/>
    <lineage>
        <taxon>Eukaryota</taxon>
        <taxon>Fungi</taxon>
        <taxon>Dikarya</taxon>
        <taxon>Ascomycota</taxon>
        <taxon>Pezizomycotina</taxon>
        <taxon>Dothideomycetes</taxon>
        <taxon>Dothideomycetes incertae sedis</taxon>
        <taxon>Botryosphaeriales</taxon>
        <taxon>Botryosphaeriaceae</taxon>
        <taxon>Diplodia</taxon>
    </lineage>
</organism>
<dbReference type="InterPro" id="IPR023346">
    <property type="entry name" value="Lysozyme-like_dom_sf"/>
</dbReference>
<dbReference type="SUPFAM" id="SSF53955">
    <property type="entry name" value="Lysozyme-like"/>
    <property type="match status" value="1"/>
</dbReference>
<sequence length="280" mass="27931">MIHLPTLLLAAAAAAVSALPTAPLTPRSAVFENSIITNPSALAWYDASQGSGAGGSSSSNSAVTAITSDTTTSGNTGTTSTYTCFTTATFPPLTSWASFATLWTAAAPGIAAANANAAALAGSSSSSSGTTASTLTQTLHAKITAISALTSLDPRLVLATVLQESNGRLDVPCTGTSNCGIMQAAPGSASFDAARPAASIEQMLRDGVQGVAGSWPDGGPGLAYWMGVYGDPWRALRAYNTGSVPDAGDLSATGGWGTASYVVDVANRLVGWDGVTRGSC</sequence>
<dbReference type="AlphaFoldDB" id="A0A1J9RW00"/>
<dbReference type="Gene3D" id="1.10.530.10">
    <property type="match status" value="1"/>
</dbReference>
<dbReference type="RefSeq" id="XP_020133055.1">
    <property type="nucleotide sequence ID" value="XM_020279764.1"/>
</dbReference>
<evidence type="ECO:0000313" key="2">
    <source>
        <dbReference type="EMBL" id="OJD36795.1"/>
    </source>
</evidence>
<proteinExistence type="predicted"/>
<evidence type="ECO:0000313" key="3">
    <source>
        <dbReference type="Proteomes" id="UP000183809"/>
    </source>
</evidence>
<feature type="signal peptide" evidence="1">
    <location>
        <begin position="1"/>
        <end position="18"/>
    </location>
</feature>
<keyword evidence="3" id="KW-1185">Reference proteome</keyword>
<feature type="chain" id="PRO_5012205016" evidence="1">
    <location>
        <begin position="19"/>
        <end position="280"/>
    </location>
</feature>
<evidence type="ECO:0000256" key="1">
    <source>
        <dbReference type="SAM" id="SignalP"/>
    </source>
</evidence>
<gene>
    <name evidence="2" type="ORF">BKCO1_9000123</name>
</gene>
<dbReference type="EMBL" id="MNUE01000009">
    <property type="protein sequence ID" value="OJD36795.1"/>
    <property type="molecule type" value="Genomic_DNA"/>
</dbReference>
<comment type="caution">
    <text evidence="2">The sequence shown here is derived from an EMBL/GenBank/DDBJ whole genome shotgun (WGS) entry which is preliminary data.</text>
</comment>
<name>A0A1J9RW00_9PEZI</name>
<keyword evidence="1" id="KW-0732">Signal</keyword>
<dbReference type="Proteomes" id="UP000183809">
    <property type="component" value="Unassembled WGS sequence"/>
</dbReference>
<accession>A0A1J9RW00</accession>
<dbReference type="OrthoDB" id="1193027at2759"/>
<dbReference type="GeneID" id="31020027"/>